<sequence>MVNLVERAATDTTTTTTPSPPPTTATDVSSLQTSLFPSTVPTVAGSTIAENRFPLFLDQAGTSTAPDSDNDERISTDEGAVDDDDDGEDGNSGDLHHHRQAHRDQAVDRLQNRRIGHRSPASPLALNGAAKKRCLRPPTHAYSVNFPPLDGDQQHELNHPRTECDDTDHEHEMTTTVAAVTAAANKAVAALMQYRQQQQSQQASSSANVSKSFPSSNEHACINACKVGKPRYTCFTWCRTGFFKMTPNGVAQ</sequence>
<keyword evidence="3" id="KW-1185">Reference proteome</keyword>
<dbReference type="Proteomes" id="UP000075883">
    <property type="component" value="Unassembled WGS sequence"/>
</dbReference>
<proteinExistence type="predicted"/>
<evidence type="ECO:0000313" key="3">
    <source>
        <dbReference type="Proteomes" id="UP000075883"/>
    </source>
</evidence>
<protein>
    <submittedName>
        <fullName evidence="2">Uncharacterized protein</fullName>
    </submittedName>
</protein>
<organism evidence="2 3">
    <name type="scientific">Anopheles culicifacies</name>
    <dbReference type="NCBI Taxonomy" id="139723"/>
    <lineage>
        <taxon>Eukaryota</taxon>
        <taxon>Metazoa</taxon>
        <taxon>Ecdysozoa</taxon>
        <taxon>Arthropoda</taxon>
        <taxon>Hexapoda</taxon>
        <taxon>Insecta</taxon>
        <taxon>Pterygota</taxon>
        <taxon>Neoptera</taxon>
        <taxon>Endopterygota</taxon>
        <taxon>Diptera</taxon>
        <taxon>Nematocera</taxon>
        <taxon>Culicoidea</taxon>
        <taxon>Culicidae</taxon>
        <taxon>Anophelinae</taxon>
        <taxon>Anopheles</taxon>
        <taxon>culicifacies species complex</taxon>
    </lineage>
</organism>
<feature type="region of interest" description="Disordered" evidence="1">
    <location>
        <begin position="59"/>
        <end position="105"/>
    </location>
</feature>
<feature type="region of interest" description="Disordered" evidence="1">
    <location>
        <begin position="1"/>
        <end position="30"/>
    </location>
</feature>
<reference evidence="3" key="1">
    <citation type="submission" date="2013-09" db="EMBL/GenBank/DDBJ databases">
        <title>The Genome Sequence of Anopheles culicifacies species A.</title>
        <authorList>
            <consortium name="The Broad Institute Genomics Platform"/>
            <person name="Neafsey D.E."/>
            <person name="Besansky N."/>
            <person name="Howell P."/>
            <person name="Walton C."/>
            <person name="Young S.K."/>
            <person name="Zeng Q."/>
            <person name="Gargeya S."/>
            <person name="Fitzgerald M."/>
            <person name="Haas B."/>
            <person name="Abouelleil A."/>
            <person name="Allen A.W."/>
            <person name="Alvarado L."/>
            <person name="Arachchi H.M."/>
            <person name="Berlin A.M."/>
            <person name="Chapman S.B."/>
            <person name="Gainer-Dewar J."/>
            <person name="Goldberg J."/>
            <person name="Griggs A."/>
            <person name="Gujja S."/>
            <person name="Hansen M."/>
            <person name="Howarth C."/>
            <person name="Imamovic A."/>
            <person name="Ireland A."/>
            <person name="Larimer J."/>
            <person name="McCowan C."/>
            <person name="Murphy C."/>
            <person name="Pearson M."/>
            <person name="Poon T.W."/>
            <person name="Priest M."/>
            <person name="Roberts A."/>
            <person name="Saif S."/>
            <person name="Shea T."/>
            <person name="Sisk P."/>
            <person name="Sykes S."/>
            <person name="Wortman J."/>
            <person name="Nusbaum C."/>
            <person name="Birren B."/>
        </authorList>
    </citation>
    <scope>NUCLEOTIDE SEQUENCE [LARGE SCALE GENOMIC DNA]</scope>
    <source>
        <strain evidence="3">A-37</strain>
    </source>
</reference>
<feature type="compositionally biased region" description="Acidic residues" evidence="1">
    <location>
        <begin position="79"/>
        <end position="91"/>
    </location>
</feature>
<dbReference type="VEuPathDB" id="VectorBase:ACUA012263"/>
<dbReference type="AlphaFoldDB" id="A0A182M8R4"/>
<feature type="region of interest" description="Disordered" evidence="1">
    <location>
        <begin position="139"/>
        <end position="160"/>
    </location>
</feature>
<name>A0A182M8R4_9DIPT</name>
<dbReference type="EnsemblMetazoa" id="ACUA012263-RA">
    <property type="protein sequence ID" value="ACUA012263-PA"/>
    <property type="gene ID" value="ACUA012263"/>
</dbReference>
<evidence type="ECO:0000256" key="1">
    <source>
        <dbReference type="SAM" id="MobiDB-lite"/>
    </source>
</evidence>
<evidence type="ECO:0000313" key="2">
    <source>
        <dbReference type="EnsemblMetazoa" id="ACUA012263-PA"/>
    </source>
</evidence>
<dbReference type="EMBL" id="AXCM01013535">
    <property type="status" value="NOT_ANNOTATED_CDS"/>
    <property type="molecule type" value="Genomic_DNA"/>
</dbReference>
<reference evidence="2" key="2">
    <citation type="submission" date="2020-05" db="UniProtKB">
        <authorList>
            <consortium name="EnsemblMetazoa"/>
        </authorList>
    </citation>
    <scope>IDENTIFICATION</scope>
    <source>
        <strain evidence="2">A-37</strain>
    </source>
</reference>
<accession>A0A182M8R4</accession>